<reference evidence="1 2" key="1">
    <citation type="submission" date="2019-12" db="EMBL/GenBank/DDBJ databases">
        <title>Novel species isolated from a subtropical stream in China.</title>
        <authorList>
            <person name="Lu H."/>
        </authorList>
    </citation>
    <scope>NUCLEOTIDE SEQUENCE [LARGE SCALE GENOMIC DNA]</scope>
    <source>
        <strain evidence="1 2">FT55W</strain>
    </source>
</reference>
<accession>A0A7X4K9R1</accession>
<dbReference type="SUPFAM" id="SSF52540">
    <property type="entry name" value="P-loop containing nucleoside triphosphate hydrolases"/>
    <property type="match status" value="1"/>
</dbReference>
<dbReference type="EMBL" id="WWCK01000001">
    <property type="protein sequence ID" value="MYM65454.1"/>
    <property type="molecule type" value="Genomic_DNA"/>
</dbReference>
<evidence type="ECO:0008006" key="3">
    <source>
        <dbReference type="Google" id="ProtNLM"/>
    </source>
</evidence>
<dbReference type="Proteomes" id="UP000450012">
    <property type="component" value="Unassembled WGS sequence"/>
</dbReference>
<dbReference type="InterPro" id="IPR027417">
    <property type="entry name" value="P-loop_NTPase"/>
</dbReference>
<gene>
    <name evidence="1" type="ORF">GTP45_01225</name>
</gene>
<evidence type="ECO:0000313" key="1">
    <source>
        <dbReference type="EMBL" id="MYM65454.1"/>
    </source>
</evidence>
<dbReference type="RefSeq" id="WP_161012064.1">
    <property type="nucleotide sequence ID" value="NZ_WWCK01000001.1"/>
</dbReference>
<proteinExistence type="predicted"/>
<protein>
    <recommendedName>
        <fullName evidence="3">AAA family ATPase</fullName>
    </recommendedName>
</protein>
<dbReference type="AlphaFoldDB" id="A0A7X4K9R1"/>
<organism evidence="1 2">
    <name type="scientific">Duganella rivi</name>
    <dbReference type="NCBI Taxonomy" id="2666083"/>
    <lineage>
        <taxon>Bacteria</taxon>
        <taxon>Pseudomonadati</taxon>
        <taxon>Pseudomonadota</taxon>
        <taxon>Betaproteobacteria</taxon>
        <taxon>Burkholderiales</taxon>
        <taxon>Oxalobacteraceae</taxon>
        <taxon>Telluria group</taxon>
        <taxon>Duganella</taxon>
    </lineage>
</organism>
<evidence type="ECO:0000313" key="2">
    <source>
        <dbReference type="Proteomes" id="UP000450012"/>
    </source>
</evidence>
<comment type="caution">
    <text evidence="1">The sequence shown here is derived from an EMBL/GenBank/DDBJ whole genome shotgun (WGS) entry which is preliminary data.</text>
</comment>
<sequence>MAKAKKKEQAQAVFIYGPPGVGKTKNAEALMTHYGKKQAIDFDHDAKPIPDNAIIFLQEPSPNFPRAIAFADAMRDAGLAE</sequence>
<keyword evidence="2" id="KW-1185">Reference proteome</keyword>
<name>A0A7X4K9R1_9BURK</name>
<dbReference type="Gene3D" id="3.40.50.300">
    <property type="entry name" value="P-loop containing nucleotide triphosphate hydrolases"/>
    <property type="match status" value="1"/>
</dbReference>